<name>A0ABU7KPH8_9ACTN</name>
<organism evidence="1 2">
    <name type="scientific">Nocardiopsis tropica</name>
    <dbReference type="NCBI Taxonomy" id="109330"/>
    <lineage>
        <taxon>Bacteria</taxon>
        <taxon>Bacillati</taxon>
        <taxon>Actinomycetota</taxon>
        <taxon>Actinomycetes</taxon>
        <taxon>Streptosporangiales</taxon>
        <taxon>Nocardiopsidaceae</taxon>
        <taxon>Nocardiopsis</taxon>
    </lineage>
</organism>
<accession>A0ABU7KPH8</accession>
<dbReference type="RefSeq" id="WP_330158355.1">
    <property type="nucleotide sequence ID" value="NZ_BAAAJA010000027.1"/>
</dbReference>
<gene>
    <name evidence="1" type="ORF">Q8A49_11925</name>
</gene>
<proteinExistence type="predicted"/>
<evidence type="ECO:0000313" key="2">
    <source>
        <dbReference type="Proteomes" id="UP001348641"/>
    </source>
</evidence>
<evidence type="ECO:0000313" key="1">
    <source>
        <dbReference type="EMBL" id="MEE2051200.1"/>
    </source>
</evidence>
<protein>
    <submittedName>
        <fullName evidence="1">Uncharacterized protein</fullName>
    </submittedName>
</protein>
<reference evidence="1 2" key="1">
    <citation type="submission" date="2023-07" db="EMBL/GenBank/DDBJ databases">
        <authorList>
            <person name="Girao M."/>
            <person name="Carvalho M.F."/>
        </authorList>
    </citation>
    <scope>NUCLEOTIDE SEQUENCE [LARGE SCALE GENOMIC DNA]</scope>
    <source>
        <strain evidence="1 2">66/93</strain>
    </source>
</reference>
<sequence length="61" mass="6800">MTIHEYDVHPAMTPELEAAFRADHGLSEDEDLGPHMAREAQNRLREAGLFGGGVVYAEEFD</sequence>
<comment type="caution">
    <text evidence="1">The sequence shown here is derived from an EMBL/GenBank/DDBJ whole genome shotgun (WGS) entry which is preliminary data.</text>
</comment>
<dbReference type="EMBL" id="JAUUCC010000025">
    <property type="protein sequence ID" value="MEE2051200.1"/>
    <property type="molecule type" value="Genomic_DNA"/>
</dbReference>
<dbReference type="Proteomes" id="UP001348641">
    <property type="component" value="Unassembled WGS sequence"/>
</dbReference>